<feature type="region of interest" description="Disordered" evidence="1">
    <location>
        <begin position="517"/>
        <end position="837"/>
    </location>
</feature>
<feature type="region of interest" description="Disordered" evidence="1">
    <location>
        <begin position="384"/>
        <end position="426"/>
    </location>
</feature>
<feature type="compositionally biased region" description="Polar residues" evidence="1">
    <location>
        <begin position="722"/>
        <end position="735"/>
    </location>
</feature>
<feature type="compositionally biased region" description="Gly residues" evidence="1">
    <location>
        <begin position="576"/>
        <end position="588"/>
    </location>
</feature>
<dbReference type="PANTHER" id="PTHR18898">
    <property type="entry name" value="NUCLEOPROTEIN TPR-RELATED"/>
    <property type="match status" value="1"/>
</dbReference>
<reference evidence="2 3" key="1">
    <citation type="journal article" date="2012" name="Eukaryot. Cell">
        <title>Draft genome sequence of CBS 2479, the standard type strain of Trichosporon asahii.</title>
        <authorList>
            <person name="Yang R.Y."/>
            <person name="Li H.T."/>
            <person name="Zhu H."/>
            <person name="Zhou G.P."/>
            <person name="Wang M."/>
            <person name="Wang L."/>
        </authorList>
    </citation>
    <scope>NUCLEOTIDE SEQUENCE [LARGE SCALE GENOMIC DNA]</scope>
    <source>
        <strain evidence="3">ATCC 90039 / CBS 2479 / JCM 2466 / KCTC 7840 / NCYC 2677 / UAMH 7654</strain>
    </source>
</reference>
<dbReference type="PANTHER" id="PTHR18898:SF2">
    <property type="entry name" value="NUCLEOPROTEIN TPR"/>
    <property type="match status" value="1"/>
</dbReference>
<feature type="compositionally biased region" description="Basic and acidic residues" evidence="1">
    <location>
        <begin position="403"/>
        <end position="417"/>
    </location>
</feature>
<dbReference type="Proteomes" id="UP000002748">
    <property type="component" value="Unassembled WGS sequence"/>
</dbReference>
<dbReference type="AlphaFoldDB" id="J6F467"/>
<evidence type="ECO:0000313" key="2">
    <source>
        <dbReference type="EMBL" id="EJT51794.1"/>
    </source>
</evidence>
<protein>
    <submittedName>
        <fullName evidence="2">Uncharacterized protein</fullName>
    </submittedName>
</protein>
<feature type="compositionally biased region" description="Acidic residues" evidence="1">
    <location>
        <begin position="104"/>
        <end position="115"/>
    </location>
</feature>
<dbReference type="GO" id="GO:0017056">
    <property type="term" value="F:structural constituent of nuclear pore"/>
    <property type="evidence" value="ECO:0007669"/>
    <property type="project" value="TreeGrafter"/>
</dbReference>
<feature type="region of interest" description="Disordered" evidence="1">
    <location>
        <begin position="287"/>
        <end position="361"/>
    </location>
</feature>
<dbReference type="GO" id="GO:0006406">
    <property type="term" value="P:mRNA export from nucleus"/>
    <property type="evidence" value="ECO:0007669"/>
    <property type="project" value="TreeGrafter"/>
</dbReference>
<comment type="caution">
    <text evidence="2">The sequence shown here is derived from an EMBL/GenBank/DDBJ whole genome shotgun (WGS) entry which is preliminary data.</text>
</comment>
<feature type="region of interest" description="Disordered" evidence="1">
    <location>
        <begin position="159"/>
        <end position="252"/>
    </location>
</feature>
<sequence>MSPPNGSPAPLAQWHAVTPLTRPLSISILELAPTSVTLALTRSPPTPPSLNPAQHLAQSHAHHHAHSGSASSSHNGGGSSSKNKKKKKRNAASNLQHSTSNAADSEDGADDDGDESGSQSVTTGPSPLASLLGEGQTFKDMLSHGVVVTLDGMPWSRIVAHVSDDEADGEGTTGQGDEQDEDGEWEDDWEPAGGTDAAADEGQANTTSSARPAARRRKRKGPQGSNDSGRVHVPRPIRTKDTQDRPQRWDRERAVVVVYDLDPSQEHEIELQIVGLAGEIKDNVPVSNSVLIPPASPSAATLHPRSRANSLRSRSRPRSRSNSVNTAAPTGAGPSPLGTEVPASPNRSSTPINDQPVAVTSILSPHDAQIAQTRHLITAAHAEREHLQNQIKEARKTAQRSEAALRTDIESMKKSNEKAGANDQRNKQKYLALQEQVKQGWAGAEAANKEADDVKASTPELEKKLETVTKDLESVRKDWSTAQEEEEEAKEADKKSRAEEDKKLADVTNKIDKLKVKKEKKEAERAELQKRLDELEKQREEVERKTEEERNLRKQGYYPGVNRWEHGSGDFNASGGFEGGRPGPGGYGAPPFRPRGGYPRFPSGGRGQGKGFYGNTPPSPAWNAQMAKPNRPPGGTGPNPSAAPFMPSGNFNTNDPSLHTALMPPQLQHRIYLPNSVRPRPTPNFHPPPSVLAEQAQQNSNLPPASTKAAGSGAAFPPLPTTAPQRPNSAQQGPSLASIVTRAVLAPTSTLASPAQSGTPASPTASSPAPGSSGKSSVSPKLSHPQFQQQRGEFPPLSPSAPAFTSPNVPNGRTSSPPRTSPGSGWGAVGTPPAATE</sequence>
<feature type="compositionally biased region" description="Acidic residues" evidence="1">
    <location>
        <begin position="177"/>
        <end position="190"/>
    </location>
</feature>
<feature type="compositionally biased region" description="Basic and acidic residues" evidence="1">
    <location>
        <begin position="238"/>
        <end position="252"/>
    </location>
</feature>
<evidence type="ECO:0000313" key="3">
    <source>
        <dbReference type="Proteomes" id="UP000002748"/>
    </source>
</evidence>
<gene>
    <name evidence="2" type="ORF">A1Q1_07025</name>
</gene>
<evidence type="ECO:0000256" key="1">
    <source>
        <dbReference type="SAM" id="MobiDB-lite"/>
    </source>
</evidence>
<dbReference type="HOGENOM" id="CLU_339537_0_0_1"/>
<feature type="compositionally biased region" description="Low complexity" evidence="1">
    <location>
        <begin position="594"/>
        <end position="603"/>
    </location>
</feature>
<dbReference type="OrthoDB" id="2596255at2759"/>
<feature type="compositionally biased region" description="Polar residues" evidence="1">
    <location>
        <begin position="695"/>
        <end position="704"/>
    </location>
</feature>
<organism evidence="2 3">
    <name type="scientific">Trichosporon asahii var. asahii (strain ATCC 90039 / CBS 2479 / JCM 2466 / KCTC 7840 / NBRC 103889/ NCYC 2677 / UAMH 7654)</name>
    <name type="common">Yeast</name>
    <dbReference type="NCBI Taxonomy" id="1186058"/>
    <lineage>
        <taxon>Eukaryota</taxon>
        <taxon>Fungi</taxon>
        <taxon>Dikarya</taxon>
        <taxon>Basidiomycota</taxon>
        <taxon>Agaricomycotina</taxon>
        <taxon>Tremellomycetes</taxon>
        <taxon>Trichosporonales</taxon>
        <taxon>Trichosporonaceae</taxon>
        <taxon>Trichosporon</taxon>
    </lineage>
</organism>
<feature type="compositionally biased region" description="Basic and acidic residues" evidence="1">
    <location>
        <begin position="491"/>
        <end position="504"/>
    </location>
</feature>
<dbReference type="RefSeq" id="XP_014182749.1">
    <property type="nucleotide sequence ID" value="XM_014327274.1"/>
</dbReference>
<accession>J6F467</accession>
<feature type="compositionally biased region" description="Basic and acidic residues" evidence="1">
    <location>
        <begin position="517"/>
        <end position="552"/>
    </location>
</feature>
<feature type="region of interest" description="Disordered" evidence="1">
    <location>
        <begin position="39"/>
        <end position="134"/>
    </location>
</feature>
<feature type="region of interest" description="Disordered" evidence="1">
    <location>
        <begin position="441"/>
        <end position="504"/>
    </location>
</feature>
<feature type="compositionally biased region" description="Basic and acidic residues" evidence="1">
    <location>
        <begin position="384"/>
        <end position="396"/>
    </location>
</feature>
<proteinExistence type="predicted"/>
<dbReference type="GeneID" id="25990537"/>
<dbReference type="EMBL" id="ALBS01000047">
    <property type="protein sequence ID" value="EJT51794.1"/>
    <property type="molecule type" value="Genomic_DNA"/>
</dbReference>
<feature type="compositionally biased region" description="Pro residues" evidence="1">
    <location>
        <begin position="680"/>
        <end position="690"/>
    </location>
</feature>
<dbReference type="VEuPathDB" id="FungiDB:A1Q1_07025"/>
<feature type="compositionally biased region" description="Basic and acidic residues" evidence="1">
    <location>
        <begin position="447"/>
        <end position="479"/>
    </location>
</feature>
<feature type="compositionally biased region" description="Low complexity" evidence="1">
    <location>
        <begin position="752"/>
        <end position="780"/>
    </location>
</feature>
<name>J6F467_TRIAS</name>
<dbReference type="KEGG" id="tasa:A1Q1_07025"/>
<dbReference type="GO" id="GO:0005643">
    <property type="term" value="C:nuclear pore"/>
    <property type="evidence" value="ECO:0007669"/>
    <property type="project" value="TreeGrafter"/>
</dbReference>
<feature type="compositionally biased region" description="Low complexity" evidence="1">
    <location>
        <begin position="812"/>
        <end position="823"/>
    </location>
</feature>